<accession>A0AAV5ACF9</accession>
<comment type="caution">
    <text evidence="1">The sequence shown here is derived from an EMBL/GenBank/DDBJ whole genome shotgun (WGS) entry which is preliminary data.</text>
</comment>
<organism evidence="1 2">
    <name type="scientific">Clathrus columnatus</name>
    <dbReference type="NCBI Taxonomy" id="1419009"/>
    <lineage>
        <taxon>Eukaryota</taxon>
        <taxon>Fungi</taxon>
        <taxon>Dikarya</taxon>
        <taxon>Basidiomycota</taxon>
        <taxon>Agaricomycotina</taxon>
        <taxon>Agaricomycetes</taxon>
        <taxon>Phallomycetidae</taxon>
        <taxon>Phallales</taxon>
        <taxon>Clathraceae</taxon>
        <taxon>Clathrus</taxon>
    </lineage>
</organism>
<proteinExistence type="predicted"/>
<evidence type="ECO:0000313" key="1">
    <source>
        <dbReference type="EMBL" id="GJJ10176.1"/>
    </source>
</evidence>
<dbReference type="Proteomes" id="UP001050691">
    <property type="component" value="Unassembled WGS sequence"/>
</dbReference>
<sequence>MSALLKETQALINSVINKTKDLETDVIRLQKQFDVAGSLPPYVQVELNSDRPKTMHSVKLGRGCMVHPLGHVPMNVFAIFNPANNPPANQDWCQIAKWDESLVDILEVVIRLKVVEVDS</sequence>
<dbReference type="AlphaFoldDB" id="A0AAV5ACF9"/>
<evidence type="ECO:0000313" key="2">
    <source>
        <dbReference type="Proteomes" id="UP001050691"/>
    </source>
</evidence>
<protein>
    <submittedName>
        <fullName evidence="1">Uncharacterized protein</fullName>
    </submittedName>
</protein>
<keyword evidence="2" id="KW-1185">Reference proteome</keyword>
<name>A0AAV5ACF9_9AGAM</name>
<reference evidence="1" key="1">
    <citation type="submission" date="2021-10" db="EMBL/GenBank/DDBJ databases">
        <title>De novo Genome Assembly of Clathrus columnatus (Basidiomycota, Fungi) Using Illumina and Nanopore Sequence Data.</title>
        <authorList>
            <person name="Ogiso-Tanaka E."/>
            <person name="Itagaki H."/>
            <person name="Hosoya T."/>
            <person name="Hosaka K."/>
        </authorList>
    </citation>
    <scope>NUCLEOTIDE SEQUENCE</scope>
    <source>
        <strain evidence="1">MO-923</strain>
    </source>
</reference>
<gene>
    <name evidence="1" type="ORF">Clacol_004402</name>
</gene>
<dbReference type="EMBL" id="BPWL01000005">
    <property type="protein sequence ID" value="GJJ10176.1"/>
    <property type="molecule type" value="Genomic_DNA"/>
</dbReference>